<evidence type="ECO:0000256" key="1">
    <source>
        <dbReference type="SAM" id="MobiDB-lite"/>
    </source>
</evidence>
<dbReference type="Proteomes" id="UP000037122">
    <property type="component" value="Unassembled WGS sequence"/>
</dbReference>
<dbReference type="EMBL" id="LGST01000031">
    <property type="protein sequence ID" value="KND98705.1"/>
    <property type="molecule type" value="Genomic_DNA"/>
</dbReference>
<organism evidence="2 3">
    <name type="scientific">Candidozyma auris</name>
    <name type="common">Yeast</name>
    <name type="synonym">Candida auris</name>
    <dbReference type="NCBI Taxonomy" id="498019"/>
    <lineage>
        <taxon>Eukaryota</taxon>
        <taxon>Fungi</taxon>
        <taxon>Dikarya</taxon>
        <taxon>Ascomycota</taxon>
        <taxon>Saccharomycotina</taxon>
        <taxon>Pichiomycetes</taxon>
        <taxon>Metschnikowiaceae</taxon>
        <taxon>Candidozyma</taxon>
    </lineage>
</organism>
<proteinExistence type="predicted"/>
<reference evidence="3" key="1">
    <citation type="journal article" date="2015" name="BMC Genomics">
        <title>Draft genome of a commonly misdiagnosed multidrug resistant pathogen Candida auris.</title>
        <authorList>
            <person name="Chatterjee S."/>
            <person name="Alampalli S.V."/>
            <person name="Nageshan R.K."/>
            <person name="Chettiar S.T."/>
            <person name="Joshi S."/>
            <person name="Tatu U.S."/>
        </authorList>
    </citation>
    <scope>NUCLEOTIDE SEQUENCE [LARGE SCALE GENOMIC DNA]</scope>
    <source>
        <strain evidence="3">6684</strain>
    </source>
</reference>
<dbReference type="AlphaFoldDB" id="A0A0L0NYE0"/>
<accession>A0A0L0NYE0</accession>
<protein>
    <submittedName>
        <fullName evidence="2">Uncharacterized protein</fullName>
    </submittedName>
</protein>
<feature type="region of interest" description="Disordered" evidence="1">
    <location>
        <begin position="1"/>
        <end position="25"/>
    </location>
</feature>
<feature type="compositionally biased region" description="Polar residues" evidence="1">
    <location>
        <begin position="1"/>
        <end position="15"/>
    </location>
</feature>
<evidence type="ECO:0000313" key="3">
    <source>
        <dbReference type="Proteomes" id="UP000037122"/>
    </source>
</evidence>
<gene>
    <name evidence="2" type="ORF">QG37_04611</name>
</gene>
<comment type="caution">
    <text evidence="2">The sequence shown here is derived from an EMBL/GenBank/DDBJ whole genome shotgun (WGS) entry which is preliminary data.</text>
</comment>
<evidence type="ECO:0000313" key="2">
    <source>
        <dbReference type="EMBL" id="KND98705.1"/>
    </source>
</evidence>
<name>A0A0L0NYE0_CANAR</name>
<dbReference type="VEuPathDB" id="FungiDB:QG37_04611"/>
<sequence>MEHQIVVSTAPTSRNWKNRASPPRRGGVLRLRVKGCGEIGLAPASFRHDVVSHHLMYALKDHDARNCIMHSQVAQYVGIWSNFSVPCWGQTFLEM</sequence>